<dbReference type="Proteomes" id="UP000756132">
    <property type="component" value="Chromosome 7"/>
</dbReference>
<protein>
    <recommendedName>
        <fullName evidence="3">F-box domain-containing protein</fullName>
    </recommendedName>
</protein>
<dbReference type="RefSeq" id="XP_047764721.1">
    <property type="nucleotide sequence ID" value="XM_047909226.1"/>
</dbReference>
<dbReference type="EMBL" id="CP090169">
    <property type="protein sequence ID" value="UJO20355.1"/>
    <property type="molecule type" value="Genomic_DNA"/>
</dbReference>
<reference evidence="1" key="1">
    <citation type="submission" date="2021-12" db="EMBL/GenBank/DDBJ databases">
        <authorList>
            <person name="Zaccaron A."/>
            <person name="Stergiopoulos I."/>
        </authorList>
    </citation>
    <scope>NUCLEOTIDE SEQUENCE</scope>
    <source>
        <strain evidence="1">Race5_Kim</strain>
    </source>
</reference>
<evidence type="ECO:0000313" key="1">
    <source>
        <dbReference type="EMBL" id="UJO20355.1"/>
    </source>
</evidence>
<name>A0A9Q8PDC1_PASFU</name>
<reference evidence="1" key="2">
    <citation type="journal article" date="2022" name="Microb. Genom.">
        <title>A chromosome-scale genome assembly of the tomato pathogen Cladosporium fulvum reveals a compartmentalized genome architecture and the presence of a dispensable chromosome.</title>
        <authorList>
            <person name="Zaccaron A.Z."/>
            <person name="Chen L.H."/>
            <person name="Samaras A."/>
            <person name="Stergiopoulos I."/>
        </authorList>
    </citation>
    <scope>NUCLEOTIDE SEQUENCE</scope>
    <source>
        <strain evidence="1">Race5_Kim</strain>
    </source>
</reference>
<dbReference type="AlphaFoldDB" id="A0A9Q8PDC1"/>
<gene>
    <name evidence="1" type="ORF">CLAFUR5_10078</name>
</gene>
<evidence type="ECO:0008006" key="3">
    <source>
        <dbReference type="Google" id="ProtNLM"/>
    </source>
</evidence>
<evidence type="ECO:0000313" key="2">
    <source>
        <dbReference type="Proteomes" id="UP000756132"/>
    </source>
</evidence>
<dbReference type="GeneID" id="71989956"/>
<proteinExistence type="predicted"/>
<sequence length="282" mass="32585">MLPDPSPTLRLFSLTKVFMAHSLREAIHPFHIIVIYTNTFTTDHKGKEHAPELIFNLALDREWCDEKQTVPQPLSRQRKTMTMQARSTTNMPPTVACEQVFALPELVEKILDHVSTTPLKLFALRRVNSTFNDTINMRKYHCAMFLSPSPKLRILDFTRILLAKNLRSATYPFRIITFSPARASSKLMLRLEMEKAFCQKMLPLSVVEWFLEDMSYTKKASWQDVLICPGQLQVEIDLGGRITWQYASGRDVPLGRIIRDAVVEVQAHSHRNPMRYGLLQRD</sequence>
<dbReference type="KEGG" id="ffu:CLAFUR5_10078"/>
<keyword evidence="2" id="KW-1185">Reference proteome</keyword>
<accession>A0A9Q8PDC1</accession>
<organism evidence="1 2">
    <name type="scientific">Passalora fulva</name>
    <name type="common">Tomato leaf mold</name>
    <name type="synonym">Cladosporium fulvum</name>
    <dbReference type="NCBI Taxonomy" id="5499"/>
    <lineage>
        <taxon>Eukaryota</taxon>
        <taxon>Fungi</taxon>
        <taxon>Dikarya</taxon>
        <taxon>Ascomycota</taxon>
        <taxon>Pezizomycotina</taxon>
        <taxon>Dothideomycetes</taxon>
        <taxon>Dothideomycetidae</taxon>
        <taxon>Mycosphaerellales</taxon>
        <taxon>Mycosphaerellaceae</taxon>
        <taxon>Fulvia</taxon>
    </lineage>
</organism>